<proteinExistence type="predicted"/>
<dbReference type="Proteomes" id="UP000006762">
    <property type="component" value="Unassembled WGS sequence"/>
</dbReference>
<reference evidence="2 3" key="1">
    <citation type="submission" date="2012-09" db="EMBL/GenBank/DDBJ databases">
        <title>Celeribacter baekdonensis B30 Genome Sequencing.</title>
        <authorList>
            <person name="Wang W."/>
        </authorList>
    </citation>
    <scope>NUCLEOTIDE SEQUENCE [LARGE SCALE GENOMIC DNA]</scope>
    <source>
        <strain evidence="2 3">B30</strain>
    </source>
</reference>
<feature type="region of interest" description="Disordered" evidence="1">
    <location>
        <begin position="46"/>
        <end position="72"/>
    </location>
</feature>
<gene>
    <name evidence="2" type="ORF">B30_20378</name>
</gene>
<keyword evidence="3" id="KW-1185">Reference proteome</keyword>
<accession>K2ICF5</accession>
<name>K2ICF5_9RHOB</name>
<feature type="non-terminal residue" evidence="2">
    <location>
        <position position="1"/>
    </location>
</feature>
<dbReference type="EMBL" id="AMRK01000019">
    <property type="protein sequence ID" value="EKE67596.1"/>
    <property type="molecule type" value="Genomic_DNA"/>
</dbReference>
<feature type="region of interest" description="Disordered" evidence="1">
    <location>
        <begin position="1"/>
        <end position="28"/>
    </location>
</feature>
<evidence type="ECO:0000313" key="3">
    <source>
        <dbReference type="Proteomes" id="UP000006762"/>
    </source>
</evidence>
<organism evidence="2 3">
    <name type="scientific">Celeribacter baekdonensis B30</name>
    <dbReference type="NCBI Taxonomy" id="1208323"/>
    <lineage>
        <taxon>Bacteria</taxon>
        <taxon>Pseudomonadati</taxon>
        <taxon>Pseudomonadota</taxon>
        <taxon>Alphaproteobacteria</taxon>
        <taxon>Rhodobacterales</taxon>
        <taxon>Roseobacteraceae</taxon>
        <taxon>Celeribacter</taxon>
    </lineage>
</organism>
<protein>
    <submittedName>
        <fullName evidence="2">Uncharacterized protein</fullName>
    </submittedName>
</protein>
<evidence type="ECO:0000313" key="2">
    <source>
        <dbReference type="EMBL" id="EKE67596.1"/>
    </source>
</evidence>
<feature type="compositionally biased region" description="Basic and acidic residues" evidence="1">
    <location>
        <begin position="1"/>
        <end position="10"/>
    </location>
</feature>
<sequence>KVGEQPREMPRGPWLPSNSPEVRHSADVKTASVRITTAPIVFAEAPTMRRSAAGEQSVERKDGSPRDTATIQ</sequence>
<evidence type="ECO:0000256" key="1">
    <source>
        <dbReference type="SAM" id="MobiDB-lite"/>
    </source>
</evidence>
<dbReference type="AlphaFoldDB" id="K2ICF5"/>
<comment type="caution">
    <text evidence="2">The sequence shown here is derived from an EMBL/GenBank/DDBJ whole genome shotgun (WGS) entry which is preliminary data.</text>
</comment>